<dbReference type="CDD" id="cd04301">
    <property type="entry name" value="NAT_SF"/>
    <property type="match status" value="1"/>
</dbReference>
<evidence type="ECO:0000256" key="3">
    <source>
        <dbReference type="SAM" id="MobiDB-lite"/>
    </source>
</evidence>
<sequence>MAAAQPVQGRRPGKYRDTSLGRPYHPAVTKQDQLTVRPALPEDEAAVRDLAANMATTFEVDRDSFHTSFHALINAHGAFVLVADTGGRVGGYLLGFRHLAFFANGPIAWVEEIAVHEDLRRQGVGARLMEGFENRARAGGARLVALATRRAGDFYEAIGYEPSATYFRKLLTG</sequence>
<feature type="domain" description="N-acetyltransferase" evidence="4">
    <location>
        <begin position="34"/>
        <end position="173"/>
    </location>
</feature>
<evidence type="ECO:0000313" key="5">
    <source>
        <dbReference type="EMBL" id="GAA5176343.1"/>
    </source>
</evidence>
<name>A0ABP9REN6_9PSEU</name>
<keyword evidence="1" id="KW-0808">Transferase</keyword>
<dbReference type="SUPFAM" id="SSF55729">
    <property type="entry name" value="Acyl-CoA N-acyltransferases (Nat)"/>
    <property type="match status" value="1"/>
</dbReference>
<evidence type="ECO:0000259" key="4">
    <source>
        <dbReference type="PROSITE" id="PS51186"/>
    </source>
</evidence>
<dbReference type="InterPro" id="IPR050832">
    <property type="entry name" value="Bact_Acetyltransf"/>
</dbReference>
<keyword evidence="2" id="KW-0012">Acyltransferase</keyword>
<dbReference type="InterPro" id="IPR016181">
    <property type="entry name" value="Acyl_CoA_acyltransferase"/>
</dbReference>
<gene>
    <name evidence="5" type="ORF">GCM10023321_84510</name>
</gene>
<keyword evidence="6" id="KW-1185">Reference proteome</keyword>
<evidence type="ECO:0000313" key="6">
    <source>
        <dbReference type="Proteomes" id="UP001428817"/>
    </source>
</evidence>
<dbReference type="InterPro" id="IPR000182">
    <property type="entry name" value="GNAT_dom"/>
</dbReference>
<dbReference type="PROSITE" id="PS51186">
    <property type="entry name" value="GNAT"/>
    <property type="match status" value="1"/>
</dbReference>
<reference evidence="6" key="1">
    <citation type="journal article" date="2019" name="Int. J. Syst. Evol. Microbiol.">
        <title>The Global Catalogue of Microorganisms (GCM) 10K type strain sequencing project: providing services to taxonomists for standard genome sequencing and annotation.</title>
        <authorList>
            <consortium name="The Broad Institute Genomics Platform"/>
            <consortium name="The Broad Institute Genome Sequencing Center for Infectious Disease"/>
            <person name="Wu L."/>
            <person name="Ma J."/>
        </authorList>
    </citation>
    <scope>NUCLEOTIDE SEQUENCE [LARGE SCALE GENOMIC DNA]</scope>
    <source>
        <strain evidence="6">JCM 18303</strain>
    </source>
</reference>
<accession>A0ABP9REN6</accession>
<evidence type="ECO:0000256" key="2">
    <source>
        <dbReference type="ARBA" id="ARBA00023315"/>
    </source>
</evidence>
<feature type="region of interest" description="Disordered" evidence="3">
    <location>
        <begin position="1"/>
        <end position="25"/>
    </location>
</feature>
<protein>
    <submittedName>
        <fullName evidence="5">GNAT family N-acetyltransferase</fullName>
    </submittedName>
</protein>
<dbReference type="Pfam" id="PF13508">
    <property type="entry name" value="Acetyltransf_7"/>
    <property type="match status" value="1"/>
</dbReference>
<dbReference type="Gene3D" id="3.40.630.30">
    <property type="match status" value="1"/>
</dbReference>
<dbReference type="EMBL" id="BAABJP010000068">
    <property type="protein sequence ID" value="GAA5176343.1"/>
    <property type="molecule type" value="Genomic_DNA"/>
</dbReference>
<dbReference type="PANTHER" id="PTHR43877">
    <property type="entry name" value="AMINOALKYLPHOSPHONATE N-ACETYLTRANSFERASE-RELATED-RELATED"/>
    <property type="match status" value="1"/>
</dbReference>
<comment type="caution">
    <text evidence="5">The sequence shown here is derived from an EMBL/GenBank/DDBJ whole genome shotgun (WGS) entry which is preliminary data.</text>
</comment>
<proteinExistence type="predicted"/>
<dbReference type="Proteomes" id="UP001428817">
    <property type="component" value="Unassembled WGS sequence"/>
</dbReference>
<organism evidence="5 6">
    <name type="scientific">Pseudonocardia eucalypti</name>
    <dbReference type="NCBI Taxonomy" id="648755"/>
    <lineage>
        <taxon>Bacteria</taxon>
        <taxon>Bacillati</taxon>
        <taxon>Actinomycetota</taxon>
        <taxon>Actinomycetes</taxon>
        <taxon>Pseudonocardiales</taxon>
        <taxon>Pseudonocardiaceae</taxon>
        <taxon>Pseudonocardia</taxon>
    </lineage>
</organism>
<evidence type="ECO:0000256" key="1">
    <source>
        <dbReference type="ARBA" id="ARBA00022679"/>
    </source>
</evidence>